<evidence type="ECO:0000256" key="1">
    <source>
        <dbReference type="ARBA" id="ARBA00022737"/>
    </source>
</evidence>
<dbReference type="InterPro" id="IPR051637">
    <property type="entry name" value="Ank_repeat_dom-contain_49"/>
</dbReference>
<evidence type="ECO:0000256" key="2">
    <source>
        <dbReference type="ARBA" id="ARBA00023043"/>
    </source>
</evidence>
<protein>
    <submittedName>
        <fullName evidence="4">Ankyrin repeat domain protein</fullName>
    </submittedName>
</protein>
<dbReference type="InterPro" id="IPR036770">
    <property type="entry name" value="Ankyrin_rpt-contain_sf"/>
</dbReference>
<dbReference type="PROSITE" id="PS50297">
    <property type="entry name" value="ANK_REP_REGION"/>
    <property type="match status" value="7"/>
</dbReference>
<dbReference type="AlphaFoldDB" id="A0A2Z5UXM8"/>
<gene>
    <name evidence="4" type="ORF">RVIR1_14420</name>
</gene>
<accession>A0A2Z5UXM8</accession>
<proteinExistence type="predicted"/>
<evidence type="ECO:0000313" key="5">
    <source>
        <dbReference type="Proteomes" id="UP000282483"/>
    </source>
</evidence>
<feature type="repeat" description="ANK" evidence="3">
    <location>
        <begin position="206"/>
        <end position="238"/>
    </location>
</feature>
<dbReference type="RefSeq" id="WP_126323409.1">
    <property type="nucleotide sequence ID" value="NZ_AP018005.1"/>
</dbReference>
<keyword evidence="1" id="KW-0677">Repeat</keyword>
<dbReference type="SUPFAM" id="SSF48403">
    <property type="entry name" value="Ankyrin repeat"/>
    <property type="match status" value="2"/>
</dbReference>
<dbReference type="Proteomes" id="UP000282483">
    <property type="component" value="Chromosome"/>
</dbReference>
<dbReference type="PANTHER" id="PTHR24180:SF45">
    <property type="entry name" value="POLY [ADP-RIBOSE] POLYMERASE TANKYRASE"/>
    <property type="match status" value="1"/>
</dbReference>
<evidence type="ECO:0000313" key="4">
    <source>
        <dbReference type="EMBL" id="BBB15883.1"/>
    </source>
</evidence>
<reference evidence="4 5" key="1">
    <citation type="submission" date="2017-03" db="EMBL/GenBank/DDBJ databases">
        <title>The genome sequence of Candidatus Rickettsiella viridis.</title>
        <authorList>
            <person name="Nikoh N."/>
            <person name="Tsuchida T."/>
            <person name="Yamaguchi K."/>
            <person name="Maeda T."/>
            <person name="Shigenobu S."/>
            <person name="Fukatsu T."/>
        </authorList>
    </citation>
    <scope>NUCLEOTIDE SEQUENCE [LARGE SCALE GENOMIC DNA]</scope>
    <source>
        <strain evidence="4 5">Ap-RA04</strain>
    </source>
</reference>
<feature type="repeat" description="ANK" evidence="3">
    <location>
        <begin position="403"/>
        <end position="435"/>
    </location>
</feature>
<dbReference type="OrthoDB" id="5636137at2"/>
<sequence length="632" mass="70631">MPNKLNISEKLDTKDSISVYQHVPSAVENESETITYDDDFDDYDSDYGSDDFDGDTFLNDNPLDQPLPNNKTLIYQAIKIGDHKLLQELLQAGADPNRDTDKHPLPIVIALRKGRTAMAEKLMEAGATLDDKTIEYIKTTYSSKILRKAEQLKERYKAIHRNDSLYSQGRTYQSSALHVAAEQGCLNIVKFLLKKGEEINSLDPVGNVSALHLAVKNGKEELVKYLLSHGAELSQQDTNGDTPLHMAVKRGNWTITKLLLSHSAKELYSRNHLGETPLHTAVIIKNVNVAKLLISHKVAKLSNQVADNKILLNVAIENEDLEMIKLLLTHKVKLAIADTASLLELVVKRNRIDILEILLHRRDIKLSKQDFNIILSFAAEYNRLDMAKMALSRGAKLSSQDNLGNTPLHMAARSGHKEMAQWLIKRGAKLSSQDNLGNTPLHMAARNGHKEMTQWLIKRGANLFSFNQDNLAPLHVAIQAGNYPLSELLEQAESQHKSRFSYQWDKVIKGNTQPKLLLHVTKGTHDTVLTLAARSGNQSLHDRLQDKINKKYGNKYLDTLVDMQKSKEAHITTTVLEENSVRSTSSPFSSFGSNSCHRPGFFKSLSIPVSEPICANVSENPEAIVDVTIALK</sequence>
<feature type="repeat" description="ANK" evidence="3">
    <location>
        <begin position="239"/>
        <end position="264"/>
    </location>
</feature>
<dbReference type="PRINTS" id="PR01415">
    <property type="entry name" value="ANKYRIN"/>
</dbReference>
<dbReference type="EMBL" id="AP018005">
    <property type="protein sequence ID" value="BBB15883.1"/>
    <property type="molecule type" value="Genomic_DNA"/>
</dbReference>
<dbReference type="Pfam" id="PF00023">
    <property type="entry name" value="Ank"/>
    <property type="match status" value="2"/>
</dbReference>
<feature type="repeat" description="ANK" evidence="3">
    <location>
        <begin position="69"/>
        <end position="101"/>
    </location>
</feature>
<feature type="repeat" description="ANK" evidence="3">
    <location>
        <begin position="436"/>
        <end position="468"/>
    </location>
</feature>
<dbReference type="PANTHER" id="PTHR24180">
    <property type="entry name" value="CYCLIN-DEPENDENT KINASE INHIBITOR 2C-RELATED"/>
    <property type="match status" value="1"/>
</dbReference>
<dbReference type="KEGG" id="rvi:RVIR1_14420"/>
<keyword evidence="5" id="KW-1185">Reference proteome</keyword>
<dbReference type="Pfam" id="PF12796">
    <property type="entry name" value="Ank_2"/>
    <property type="match status" value="2"/>
</dbReference>
<evidence type="ECO:0000256" key="3">
    <source>
        <dbReference type="PROSITE-ProRule" id="PRU00023"/>
    </source>
</evidence>
<keyword evidence="2 3" id="KW-0040">ANK repeat</keyword>
<feature type="repeat" description="ANK" evidence="3">
    <location>
        <begin position="273"/>
        <end position="296"/>
    </location>
</feature>
<dbReference type="InterPro" id="IPR002110">
    <property type="entry name" value="Ankyrin_rpt"/>
</dbReference>
<organism evidence="4 5">
    <name type="scientific">Candidatus Rickettsiella viridis</name>
    <dbReference type="NCBI Taxonomy" id="676208"/>
    <lineage>
        <taxon>Bacteria</taxon>
        <taxon>Pseudomonadati</taxon>
        <taxon>Pseudomonadota</taxon>
        <taxon>Gammaproteobacteria</taxon>
        <taxon>Legionellales</taxon>
        <taxon>Coxiellaceae</taxon>
        <taxon>Rickettsiella</taxon>
    </lineage>
</organism>
<dbReference type="SMART" id="SM00248">
    <property type="entry name" value="ANK"/>
    <property type="match status" value="12"/>
</dbReference>
<dbReference type="Gene3D" id="1.25.40.20">
    <property type="entry name" value="Ankyrin repeat-containing domain"/>
    <property type="match status" value="3"/>
</dbReference>
<dbReference type="PROSITE" id="PS50088">
    <property type="entry name" value="ANK_REPEAT"/>
    <property type="match status" value="7"/>
</dbReference>
<feature type="repeat" description="ANK" evidence="3">
    <location>
        <begin position="172"/>
        <end position="204"/>
    </location>
</feature>
<name>A0A2Z5UXM8_9COXI</name>